<feature type="chain" id="PRO_5046649919" evidence="2">
    <location>
        <begin position="24"/>
        <end position="132"/>
    </location>
</feature>
<evidence type="ECO:0000256" key="1">
    <source>
        <dbReference type="SAM" id="MobiDB-lite"/>
    </source>
</evidence>
<protein>
    <submittedName>
        <fullName evidence="3">Uncharacterized protein</fullName>
    </submittedName>
</protein>
<organism evidence="3 4">
    <name type="scientific">Citrullus colocynthis</name>
    <name type="common">colocynth</name>
    <dbReference type="NCBI Taxonomy" id="252529"/>
    <lineage>
        <taxon>Eukaryota</taxon>
        <taxon>Viridiplantae</taxon>
        <taxon>Streptophyta</taxon>
        <taxon>Embryophyta</taxon>
        <taxon>Tracheophyta</taxon>
        <taxon>Spermatophyta</taxon>
        <taxon>Magnoliopsida</taxon>
        <taxon>eudicotyledons</taxon>
        <taxon>Gunneridae</taxon>
        <taxon>Pentapetalae</taxon>
        <taxon>rosids</taxon>
        <taxon>fabids</taxon>
        <taxon>Cucurbitales</taxon>
        <taxon>Cucurbitaceae</taxon>
        <taxon>Benincaseae</taxon>
        <taxon>Citrullus</taxon>
    </lineage>
</organism>
<dbReference type="Proteomes" id="UP001642487">
    <property type="component" value="Chromosome 11"/>
</dbReference>
<dbReference type="EMBL" id="OZ021745">
    <property type="protein sequence ID" value="CAK9312630.1"/>
    <property type="molecule type" value="Genomic_DNA"/>
</dbReference>
<evidence type="ECO:0000256" key="2">
    <source>
        <dbReference type="SAM" id="SignalP"/>
    </source>
</evidence>
<proteinExistence type="predicted"/>
<feature type="region of interest" description="Disordered" evidence="1">
    <location>
        <begin position="71"/>
        <end position="91"/>
    </location>
</feature>
<evidence type="ECO:0000313" key="3">
    <source>
        <dbReference type="EMBL" id="CAK9312630.1"/>
    </source>
</evidence>
<feature type="compositionally biased region" description="Pro residues" evidence="1">
    <location>
        <begin position="78"/>
        <end position="91"/>
    </location>
</feature>
<accession>A0ABP0XWT7</accession>
<feature type="signal peptide" evidence="2">
    <location>
        <begin position="1"/>
        <end position="23"/>
    </location>
</feature>
<keyword evidence="4" id="KW-1185">Reference proteome</keyword>
<gene>
    <name evidence="3" type="ORF">CITCOLO1_LOCUS4324</name>
</gene>
<evidence type="ECO:0000313" key="4">
    <source>
        <dbReference type="Proteomes" id="UP001642487"/>
    </source>
</evidence>
<name>A0ABP0XWT7_9ROSI</name>
<sequence length="132" mass="14643">MNGLGLFLLFIFPFFFHPFVAIAASSLHHGRPTLPEVQLKHSAKSASLFNSPPPPSPPAAFLFLSPPPPERRFLRSSTPPPPSAFLFLSPPPPARVVDGRGGCDQKARAEVRLEVWNTTVDWAFEWPRLLPH</sequence>
<keyword evidence="2" id="KW-0732">Signal</keyword>
<reference evidence="3 4" key="1">
    <citation type="submission" date="2024-03" db="EMBL/GenBank/DDBJ databases">
        <authorList>
            <person name="Gkanogiannis A."/>
            <person name="Becerra Lopez-Lavalle L."/>
        </authorList>
    </citation>
    <scope>NUCLEOTIDE SEQUENCE [LARGE SCALE GENOMIC DNA]</scope>
</reference>